<dbReference type="EMBL" id="CAUYUJ010014772">
    <property type="protein sequence ID" value="CAK0845873.1"/>
    <property type="molecule type" value="Genomic_DNA"/>
</dbReference>
<name>A0ABN9TIV0_9DINO</name>
<evidence type="ECO:0000256" key="1">
    <source>
        <dbReference type="SAM" id="MobiDB-lite"/>
    </source>
</evidence>
<accession>A0ABN9TIV0</accession>
<gene>
    <name evidence="2" type="ORF">PCOR1329_LOCUS39528</name>
</gene>
<protein>
    <submittedName>
        <fullName evidence="2">Uncharacterized protein</fullName>
    </submittedName>
</protein>
<evidence type="ECO:0000313" key="2">
    <source>
        <dbReference type="EMBL" id="CAK0845873.1"/>
    </source>
</evidence>
<proteinExistence type="predicted"/>
<evidence type="ECO:0000313" key="3">
    <source>
        <dbReference type="Proteomes" id="UP001189429"/>
    </source>
</evidence>
<keyword evidence="3" id="KW-1185">Reference proteome</keyword>
<dbReference type="Proteomes" id="UP001189429">
    <property type="component" value="Unassembled WGS sequence"/>
</dbReference>
<feature type="region of interest" description="Disordered" evidence="1">
    <location>
        <begin position="82"/>
        <end position="112"/>
    </location>
</feature>
<sequence length="112" mass="12991">MFQYITAEEVLMPAVTKMGGEKDFVPLRTLRGDKDVQVYFNSVLKRPVWSDEDFEMFFESRPGVWEIDRDEESGRCACGARRSSWPTRCEGRPTSPRWRPPSAPRATWTSAR</sequence>
<comment type="caution">
    <text evidence="2">The sequence shown here is derived from an EMBL/GenBank/DDBJ whole genome shotgun (WGS) entry which is preliminary data.</text>
</comment>
<organism evidence="2 3">
    <name type="scientific">Prorocentrum cordatum</name>
    <dbReference type="NCBI Taxonomy" id="2364126"/>
    <lineage>
        <taxon>Eukaryota</taxon>
        <taxon>Sar</taxon>
        <taxon>Alveolata</taxon>
        <taxon>Dinophyceae</taxon>
        <taxon>Prorocentrales</taxon>
        <taxon>Prorocentraceae</taxon>
        <taxon>Prorocentrum</taxon>
    </lineage>
</organism>
<reference evidence="2" key="1">
    <citation type="submission" date="2023-10" db="EMBL/GenBank/DDBJ databases">
        <authorList>
            <person name="Chen Y."/>
            <person name="Shah S."/>
            <person name="Dougan E. K."/>
            <person name="Thang M."/>
            <person name="Chan C."/>
        </authorList>
    </citation>
    <scope>NUCLEOTIDE SEQUENCE [LARGE SCALE GENOMIC DNA]</scope>
</reference>